<dbReference type="InterPro" id="IPR023430">
    <property type="entry name" value="Pept_HybD-like_dom_sf"/>
</dbReference>
<keyword evidence="1" id="KW-0645">Protease</keyword>
<keyword evidence="1" id="KW-0378">Hydrolase</keyword>
<dbReference type="Proteomes" id="UP001589609">
    <property type="component" value="Unassembled WGS sequence"/>
</dbReference>
<sequence length="203" mass="22868">MDFFYSQKKRDPQEHKSFFVQANEKTQEQEIEQLSLILAEIIRSSSCKDEDIVFLCIGSDRYVGDSLGPLAGTMLKESQVPYRIYGTLEEPVHSFNLKKVLKGIQKQFKKTLIISIDACLGEKNQVGQVIFQEGPLVPGKALEKVLPAVGDYHMKGMVNYIDPLPTSQFLNDTRLYTVMNLAKIIVKIITRAADKSASIHDTI</sequence>
<evidence type="ECO:0000313" key="2">
    <source>
        <dbReference type="Proteomes" id="UP001589609"/>
    </source>
</evidence>
<dbReference type="InterPro" id="IPR009665">
    <property type="entry name" value="YyaC"/>
</dbReference>
<gene>
    <name evidence="1" type="primary">yyaC</name>
    <name evidence="1" type="ORF">ACFFMS_14075</name>
</gene>
<accession>A0ABV5WG10</accession>
<protein>
    <submittedName>
        <fullName evidence="1">Spore protease YyaC</fullName>
    </submittedName>
</protein>
<evidence type="ECO:0000313" key="1">
    <source>
        <dbReference type="EMBL" id="MFB9759552.1"/>
    </source>
</evidence>
<dbReference type="Pfam" id="PF06866">
    <property type="entry name" value="DUF1256"/>
    <property type="match status" value="1"/>
</dbReference>
<organism evidence="1 2">
    <name type="scientific">Ectobacillus funiculus</name>
    <dbReference type="NCBI Taxonomy" id="137993"/>
    <lineage>
        <taxon>Bacteria</taxon>
        <taxon>Bacillati</taxon>
        <taxon>Bacillota</taxon>
        <taxon>Bacilli</taxon>
        <taxon>Bacillales</taxon>
        <taxon>Bacillaceae</taxon>
        <taxon>Ectobacillus</taxon>
    </lineage>
</organism>
<reference evidence="1 2" key="1">
    <citation type="submission" date="2024-09" db="EMBL/GenBank/DDBJ databases">
        <authorList>
            <person name="Sun Q."/>
            <person name="Mori K."/>
        </authorList>
    </citation>
    <scope>NUCLEOTIDE SEQUENCE [LARGE SCALE GENOMIC DNA]</scope>
    <source>
        <strain evidence="1 2">JCM 11201</strain>
    </source>
</reference>
<dbReference type="SUPFAM" id="SSF53163">
    <property type="entry name" value="HybD-like"/>
    <property type="match status" value="1"/>
</dbReference>
<comment type="caution">
    <text evidence="1">The sequence shown here is derived from an EMBL/GenBank/DDBJ whole genome shotgun (WGS) entry which is preliminary data.</text>
</comment>
<dbReference type="NCBIfam" id="TIGR02841">
    <property type="entry name" value="spore_YyaC"/>
    <property type="match status" value="1"/>
</dbReference>
<proteinExistence type="predicted"/>
<keyword evidence="2" id="KW-1185">Reference proteome</keyword>
<name>A0ABV5WG10_9BACI</name>
<dbReference type="GO" id="GO:0008233">
    <property type="term" value="F:peptidase activity"/>
    <property type="evidence" value="ECO:0007669"/>
    <property type="project" value="UniProtKB-KW"/>
</dbReference>
<dbReference type="RefSeq" id="WP_379949855.1">
    <property type="nucleotide sequence ID" value="NZ_JBHMAF010000073.1"/>
</dbReference>
<dbReference type="GO" id="GO:0006508">
    <property type="term" value="P:proteolysis"/>
    <property type="evidence" value="ECO:0007669"/>
    <property type="project" value="UniProtKB-KW"/>
</dbReference>
<dbReference type="EMBL" id="JBHMAF010000073">
    <property type="protein sequence ID" value="MFB9759552.1"/>
    <property type="molecule type" value="Genomic_DNA"/>
</dbReference>